<accession>A0AA39QUT7</accession>
<keyword evidence="4" id="KW-1185">Reference proteome</keyword>
<name>A0AA39QUT7_9LECA</name>
<gene>
    <name evidence="3" type="ORF">JMJ35_007977</name>
</gene>
<feature type="domain" description="Azaphilone pigments biosynthesis cluster protein L N-terminal" evidence="2">
    <location>
        <begin position="1"/>
        <end position="187"/>
    </location>
</feature>
<reference evidence="3" key="1">
    <citation type="submission" date="2023-03" db="EMBL/GenBank/DDBJ databases">
        <title>Complete genome of Cladonia borealis.</title>
        <authorList>
            <person name="Park H."/>
        </authorList>
    </citation>
    <scope>NUCLEOTIDE SEQUENCE</scope>
    <source>
        <strain evidence="3">ANT050790</strain>
    </source>
</reference>
<evidence type="ECO:0000259" key="2">
    <source>
        <dbReference type="Pfam" id="PF17111"/>
    </source>
</evidence>
<protein>
    <recommendedName>
        <fullName evidence="2">Azaphilone pigments biosynthesis cluster protein L N-terminal domain-containing protein</fullName>
    </recommendedName>
</protein>
<feature type="compositionally biased region" description="Pro residues" evidence="1">
    <location>
        <begin position="431"/>
        <end position="455"/>
    </location>
</feature>
<dbReference type="InterPro" id="IPR031348">
    <property type="entry name" value="PigL_N"/>
</dbReference>
<feature type="region of interest" description="Disordered" evidence="1">
    <location>
        <begin position="353"/>
        <end position="401"/>
    </location>
</feature>
<dbReference type="EMBL" id="JAFEKC020000018">
    <property type="protein sequence ID" value="KAK0509583.1"/>
    <property type="molecule type" value="Genomic_DNA"/>
</dbReference>
<proteinExistence type="predicted"/>
<feature type="region of interest" description="Disordered" evidence="1">
    <location>
        <begin position="425"/>
        <end position="473"/>
    </location>
</feature>
<organism evidence="3 4">
    <name type="scientific">Cladonia borealis</name>
    <dbReference type="NCBI Taxonomy" id="184061"/>
    <lineage>
        <taxon>Eukaryota</taxon>
        <taxon>Fungi</taxon>
        <taxon>Dikarya</taxon>
        <taxon>Ascomycota</taxon>
        <taxon>Pezizomycotina</taxon>
        <taxon>Lecanoromycetes</taxon>
        <taxon>OSLEUM clade</taxon>
        <taxon>Lecanoromycetidae</taxon>
        <taxon>Lecanorales</taxon>
        <taxon>Lecanorineae</taxon>
        <taxon>Cladoniaceae</taxon>
        <taxon>Cladonia</taxon>
    </lineage>
</organism>
<comment type="caution">
    <text evidence="3">The sequence shown here is derived from an EMBL/GenBank/DDBJ whole genome shotgun (WGS) entry which is preliminary data.</text>
</comment>
<evidence type="ECO:0000313" key="3">
    <source>
        <dbReference type="EMBL" id="KAK0509583.1"/>
    </source>
</evidence>
<evidence type="ECO:0000256" key="1">
    <source>
        <dbReference type="SAM" id="MobiDB-lite"/>
    </source>
</evidence>
<evidence type="ECO:0000313" key="4">
    <source>
        <dbReference type="Proteomes" id="UP001166286"/>
    </source>
</evidence>
<dbReference type="Pfam" id="PF17111">
    <property type="entry name" value="PigL_N"/>
    <property type="match status" value="1"/>
</dbReference>
<dbReference type="Proteomes" id="UP001166286">
    <property type="component" value="Unassembled WGS sequence"/>
</dbReference>
<feature type="compositionally biased region" description="Basic and acidic residues" evidence="1">
    <location>
        <begin position="354"/>
        <end position="372"/>
    </location>
</feature>
<dbReference type="AlphaFoldDB" id="A0AA39QUT7"/>
<sequence length="521" mass="57761">MDPLSISASIIGITTAAVQVSRVLKIFVDGANGARTSARSVLMEVTGIYACLHQLQDFLLGKREASRSRRSLVMIEHLIIVFTDCVSIFSELEQTLESLKTDEHMGLIDRLKWSMKETAISKLLLRLQSSKASLNFMLTILTCTSMEWAEASTRNLSSLVQELLRSNVDMSHRLKALERMHPALASSMASRGNSPTNESDDGHALYRRATCFGFHLDQELQTSPVYRRVGFNQITLSQSTISSNGPSSLSGLSLLNVSDVSALSLPISSAELWNHHRYISSGQGMEANVTSFEAWYNPPRKKSAFIRTAYFNGQYTNQYAQSKFTGHLVYRRFTVTPNATPIFTEGVVMPQSPKELERVTEEADVDAERAELEDTGPQEKASSSRSSKPLPDIPIRTELSTMTYSANSSTYRKAERHSAIRCPRVGAVPSCPVPPKSRPVFSPPIDPPPRTPPSQTPSTDLGNNAMAPSPRRKVNSSAYSMLCEEEESIFPTRKWTKPLSDMGDASKWTFGVLQKFSAIEY</sequence>